<dbReference type="Pfam" id="PF13847">
    <property type="entry name" value="Methyltransf_31"/>
    <property type="match status" value="1"/>
</dbReference>
<proteinExistence type="inferred from homology"/>
<evidence type="ECO:0000259" key="7">
    <source>
        <dbReference type="Pfam" id="PF13847"/>
    </source>
</evidence>
<dbReference type="AlphaFoldDB" id="A0A0D6QZ96"/>
<dbReference type="EC" id="2.1.1.-" evidence="5"/>
<reference evidence="8" key="1">
    <citation type="submission" date="2015-03" db="EMBL/GenBank/DDBJ databases">
        <title>A transcriptome of Araucaria cunninghamii, an australian fine timber species.</title>
        <authorList>
            <person name="Jing Yi C.J.Y."/>
            <person name="Yin San L.Y.S."/>
            <person name="Abdul Karim S.S."/>
            <person name="Wan Azmi N.N."/>
            <person name="Hercus R.R."/>
            <person name="Croft L.L."/>
        </authorList>
    </citation>
    <scope>NUCLEOTIDE SEQUENCE</scope>
    <source>
        <strain evidence="8">MI0301</strain>
        <tissue evidence="8">Leaf</tissue>
    </source>
</reference>
<dbReference type="EMBL" id="GCKF01040809">
    <property type="protein sequence ID" value="JAG95353.1"/>
    <property type="molecule type" value="Transcribed_RNA"/>
</dbReference>
<dbReference type="PANTHER" id="PTHR12843:SF5">
    <property type="entry name" value="EEF1A LYSINE METHYLTRANSFERASE 2"/>
    <property type="match status" value="1"/>
</dbReference>
<keyword evidence="4 5" id="KW-0949">S-adenosyl-L-methionine</keyword>
<evidence type="ECO:0000256" key="5">
    <source>
        <dbReference type="HAMAP-Rule" id="MF_03188"/>
    </source>
</evidence>
<comment type="similarity">
    <text evidence="5">Belongs to the class I-like SAM-binding methyltransferase superfamily. EFM4 family.</text>
</comment>
<dbReference type="PANTHER" id="PTHR12843">
    <property type="entry name" value="PROTEIN-LYSINE N-METHYLTRANSFERASE METTL10"/>
    <property type="match status" value="1"/>
</dbReference>
<protein>
    <recommendedName>
        <fullName evidence="5">Protein-lysine N-methyltransferase</fullName>
        <ecNumber evidence="5">2.1.1.-</ecNumber>
    </recommendedName>
</protein>
<dbReference type="CDD" id="cd02440">
    <property type="entry name" value="AdoMet_MTases"/>
    <property type="match status" value="1"/>
</dbReference>
<feature type="compositionally biased region" description="Polar residues" evidence="6">
    <location>
        <begin position="1"/>
        <end position="10"/>
    </location>
</feature>
<keyword evidence="2 5" id="KW-0489">Methyltransferase</keyword>
<organism evidence="8">
    <name type="scientific">Araucaria cunninghamii</name>
    <name type="common">Hoop pine</name>
    <name type="synonym">Moreton Bay pine</name>
    <dbReference type="NCBI Taxonomy" id="56994"/>
    <lineage>
        <taxon>Eukaryota</taxon>
        <taxon>Viridiplantae</taxon>
        <taxon>Streptophyta</taxon>
        <taxon>Embryophyta</taxon>
        <taxon>Tracheophyta</taxon>
        <taxon>Spermatophyta</taxon>
        <taxon>Pinopsida</taxon>
        <taxon>Pinidae</taxon>
        <taxon>Conifers II</taxon>
        <taxon>Araucariales</taxon>
        <taxon>Araucariaceae</taxon>
        <taxon>Araucaria</taxon>
    </lineage>
</organism>
<dbReference type="InterPro" id="IPR026635">
    <property type="entry name" value="Efm4/METTL10"/>
</dbReference>
<accession>A0A0D6QZ96</accession>
<name>A0A0D6QZ96_ARACU</name>
<feature type="domain" description="Methyltransferase" evidence="7">
    <location>
        <begin position="214"/>
        <end position="338"/>
    </location>
</feature>
<evidence type="ECO:0000256" key="1">
    <source>
        <dbReference type="ARBA" id="ARBA00022490"/>
    </source>
</evidence>
<dbReference type="InterPro" id="IPR029063">
    <property type="entry name" value="SAM-dependent_MTases_sf"/>
</dbReference>
<keyword evidence="3 5" id="KW-0808">Transferase</keyword>
<dbReference type="Gene3D" id="3.40.50.150">
    <property type="entry name" value="Vaccinia Virus protein VP39"/>
    <property type="match status" value="1"/>
</dbReference>
<sequence length="398" mass="43611">MSKTETQANTGPLHHYHQRRQTATKRKEKKKSDSTQGSSLLIVSKMAGMRWPSEDSEPPQGSRLQVASTAADMFSDDDRSIAADSWSIKSEYGSTLDDEQRHADAAEALSAVAFRASDYSSDKDDQYNEVEESVLGLQSHWDATYADELTNFHEHGHVGEIWFGMEVMDTVAVWTARLCLSHRQAHNIDQAASTNLKLEEESSDAVAKELTSFNVLDIGTGNGLLLQALAKQGLSDLTGTDYSEAAVELARNVAVRDGFANINFVVDDILETKLERQFKLVMDKGTLDAIGLHPNGAAKRIMYWGSVSKLVAPGGLLVITSCNSTKDELVEEINNYQHSLSDANSNSKEVLGCSPSVSSNSSSQLLFCYLDHIRTYPTFTFAGIEGTRVATVAFLRSV</sequence>
<evidence type="ECO:0000256" key="3">
    <source>
        <dbReference type="ARBA" id="ARBA00022679"/>
    </source>
</evidence>
<evidence type="ECO:0000256" key="4">
    <source>
        <dbReference type="ARBA" id="ARBA00022691"/>
    </source>
</evidence>
<comment type="function">
    <text evidence="5">S-adenosyl-L-methionine-dependent protein-lysine N-methyltransferase that methylates elongation factor 1-alpha.</text>
</comment>
<evidence type="ECO:0000256" key="2">
    <source>
        <dbReference type="ARBA" id="ARBA00022603"/>
    </source>
</evidence>
<feature type="compositionally biased region" description="Basic residues" evidence="6">
    <location>
        <begin position="14"/>
        <end position="29"/>
    </location>
</feature>
<dbReference type="SUPFAM" id="SSF53335">
    <property type="entry name" value="S-adenosyl-L-methionine-dependent methyltransferases"/>
    <property type="match status" value="1"/>
</dbReference>
<dbReference type="GO" id="GO:0032259">
    <property type="term" value="P:methylation"/>
    <property type="evidence" value="ECO:0007669"/>
    <property type="project" value="UniProtKB-KW"/>
</dbReference>
<dbReference type="GO" id="GO:0016279">
    <property type="term" value="F:protein-lysine N-methyltransferase activity"/>
    <property type="evidence" value="ECO:0007669"/>
    <property type="project" value="UniProtKB-UniRule"/>
</dbReference>
<evidence type="ECO:0000313" key="8">
    <source>
        <dbReference type="EMBL" id="JAG95353.1"/>
    </source>
</evidence>
<keyword evidence="1 5" id="KW-0963">Cytoplasm</keyword>
<feature type="region of interest" description="Disordered" evidence="6">
    <location>
        <begin position="1"/>
        <end position="67"/>
    </location>
</feature>
<dbReference type="InterPro" id="IPR025714">
    <property type="entry name" value="Methyltranfer_dom"/>
</dbReference>
<dbReference type="GO" id="GO:0005737">
    <property type="term" value="C:cytoplasm"/>
    <property type="evidence" value="ECO:0007669"/>
    <property type="project" value="UniProtKB-SubCell"/>
</dbReference>
<evidence type="ECO:0000256" key="6">
    <source>
        <dbReference type="SAM" id="MobiDB-lite"/>
    </source>
</evidence>
<comment type="subcellular location">
    <subcellularLocation>
        <location evidence="5">Cytoplasm</location>
    </subcellularLocation>
</comment>
<dbReference type="HAMAP" id="MF_03188">
    <property type="entry name" value="Methyltr_EFM4"/>
    <property type="match status" value="1"/>
</dbReference>